<gene>
    <name evidence="9" type="ORF">niasHS_015216</name>
</gene>
<feature type="compositionally biased region" description="Basic and acidic residues" evidence="7">
    <location>
        <begin position="579"/>
        <end position="611"/>
    </location>
</feature>
<name>A0ABD2I5F1_HETSC</name>
<feature type="region of interest" description="Disordered" evidence="7">
    <location>
        <begin position="343"/>
        <end position="730"/>
    </location>
</feature>
<dbReference type="PROSITE" id="PS00518">
    <property type="entry name" value="ZF_RING_1"/>
    <property type="match status" value="1"/>
</dbReference>
<feature type="compositionally biased region" description="Basic residues" evidence="7">
    <location>
        <begin position="449"/>
        <end position="458"/>
    </location>
</feature>
<dbReference type="PANTHER" id="PTHR45893">
    <property type="entry name" value="POLYCOMB GROUP RING FINGER PROTEIN"/>
    <property type="match status" value="1"/>
</dbReference>
<reference evidence="9 10" key="1">
    <citation type="submission" date="2024-10" db="EMBL/GenBank/DDBJ databases">
        <authorList>
            <person name="Kim D."/>
        </authorList>
    </citation>
    <scope>NUCLEOTIDE SEQUENCE [LARGE SCALE GENOMIC DNA]</scope>
    <source>
        <strain evidence="9">Taebaek</strain>
    </source>
</reference>
<sequence>MASLSLRFSADQQLITDNELADAADCEEQHQQQLQSDEFHLLGLSEHISCPLCGDFLSDAVTLIGCLHFFCRPCLLRHLSSQNSPNCCPKCYVQLGPEKPFFRPDSALQELVYKLVPDLFWRRLSRIARSRRRPPPSSANASALSAERRLLKRQRLLQLSASLCSPDEKISVQIDYVPLAHILAANRSHHQTTANSANAGTATPSGTVPSASISVSASPGGAVPSSAKVKRQQQPLFFRRFFRCSARVRVEQLKQLLEMKLAMTDHFGVYFVDGTLQNVLEDDYTLEDIVHLFNWSRESPLLLHFTLAKLSQEEEEDKPPVLEEMPQLEVEGETAPTAAQIIHRTEKVGDGKVSAENEDGGEIVMDTDGGGGEIVERNNSSRGKKDGERQQQTQGERQERKKTNSAPKKTVPAEVQQPNASSAVATVSPPQLHSFGTPSAAEVPSLKNERKKHSRKSNVNKMEENEMNLATKAGEETTAPMPKKRKAPQKVGDKDTTKRKKIVGETKDGESSRTNDKAEGRETEGEKQKQEKEGGDELKERGTENRAKRDSIEKGEGDQNQQTEKESADQQNTETTKQQQKEKESVAKGENKEGRDSETEKADEKQKETQKKAPTSSDQNNGQKFLLNEIATTTTEGQQKEEQMPTMKLTEKKQQKTTKSKTKTETMAEKANGKSNGKSGHSKQKTQQKKTSPTAYSSTASAQAQHQYQPNNNSNQQQQQQFQLGQHQQHLSSVVVPPAMGGGVPSPFGPSQIPFAPQMAAAYAPFLQNFMQNGGAATNSAYVDAFSAMFALLQQQRQPPTPQQQHQLGQMFAGRMMGMASAAAANASAGGGKVPTTTQQQKTPATAKITATNGTGGRGMPSMANGGCTTTKANSGNNGTKSSKSGGGGGGTKSPVKALPTMGRGEDRPSMVGKAPTSGGKSGGGGHPMTNGTAEQMKQQQQKSLVNGQSNRFASSSSQSLLKTATLPG</sequence>
<dbReference type="Proteomes" id="UP001620645">
    <property type="component" value="Unassembled WGS sequence"/>
</dbReference>
<dbReference type="AlphaFoldDB" id="A0ABD2I5F1"/>
<dbReference type="Gene3D" id="3.30.40.10">
    <property type="entry name" value="Zinc/RING finger domain, C3HC4 (zinc finger)"/>
    <property type="match status" value="1"/>
</dbReference>
<keyword evidence="3 6" id="KW-0863">Zinc-finger</keyword>
<protein>
    <recommendedName>
        <fullName evidence="8">RING-type domain-containing protein</fullName>
    </recommendedName>
</protein>
<evidence type="ECO:0000256" key="7">
    <source>
        <dbReference type="SAM" id="MobiDB-lite"/>
    </source>
</evidence>
<feature type="compositionally biased region" description="Polar residues" evidence="7">
    <location>
        <begin position="930"/>
        <end position="954"/>
    </location>
</feature>
<dbReference type="GO" id="GO:0005634">
    <property type="term" value="C:nucleus"/>
    <property type="evidence" value="ECO:0007669"/>
    <property type="project" value="UniProtKB-SubCell"/>
</dbReference>
<dbReference type="SUPFAM" id="SSF57850">
    <property type="entry name" value="RING/U-box"/>
    <property type="match status" value="1"/>
</dbReference>
<comment type="caution">
    <text evidence="9">The sequence shown here is derived from an EMBL/GenBank/DDBJ whole genome shotgun (WGS) entry which is preliminary data.</text>
</comment>
<dbReference type="EMBL" id="JBICCN010000357">
    <property type="protein sequence ID" value="KAL3074386.1"/>
    <property type="molecule type" value="Genomic_DNA"/>
</dbReference>
<organism evidence="9 10">
    <name type="scientific">Heterodera schachtii</name>
    <name type="common">Sugarbeet cyst nematode worm</name>
    <name type="synonym">Tylenchus schachtii</name>
    <dbReference type="NCBI Taxonomy" id="97005"/>
    <lineage>
        <taxon>Eukaryota</taxon>
        <taxon>Metazoa</taxon>
        <taxon>Ecdysozoa</taxon>
        <taxon>Nematoda</taxon>
        <taxon>Chromadorea</taxon>
        <taxon>Rhabditida</taxon>
        <taxon>Tylenchina</taxon>
        <taxon>Tylenchomorpha</taxon>
        <taxon>Tylenchoidea</taxon>
        <taxon>Heteroderidae</taxon>
        <taxon>Heteroderinae</taxon>
        <taxon>Heterodera</taxon>
    </lineage>
</organism>
<proteinExistence type="predicted"/>
<feature type="region of interest" description="Disordered" evidence="7">
    <location>
        <begin position="827"/>
        <end position="969"/>
    </location>
</feature>
<feature type="region of interest" description="Disordered" evidence="7">
    <location>
        <begin position="193"/>
        <end position="226"/>
    </location>
</feature>
<dbReference type="Gene3D" id="3.10.20.90">
    <property type="entry name" value="Phosphatidylinositol 3-kinase Catalytic Subunit, Chain A, domain 1"/>
    <property type="match status" value="1"/>
</dbReference>
<keyword evidence="10" id="KW-1185">Reference proteome</keyword>
<evidence type="ECO:0000256" key="4">
    <source>
        <dbReference type="ARBA" id="ARBA00022833"/>
    </source>
</evidence>
<evidence type="ECO:0000313" key="10">
    <source>
        <dbReference type="Proteomes" id="UP001620645"/>
    </source>
</evidence>
<feature type="compositionally biased region" description="Basic and acidic residues" evidence="7">
    <location>
        <begin position="491"/>
        <end position="568"/>
    </location>
</feature>
<accession>A0ABD2I5F1</accession>
<feature type="compositionally biased region" description="Basic and acidic residues" evidence="7">
    <location>
        <begin position="343"/>
        <end position="355"/>
    </location>
</feature>
<dbReference type="Pfam" id="PF13923">
    <property type="entry name" value="zf-C3HC4_2"/>
    <property type="match status" value="1"/>
</dbReference>
<evidence type="ECO:0000256" key="5">
    <source>
        <dbReference type="ARBA" id="ARBA00023242"/>
    </source>
</evidence>
<evidence type="ECO:0000313" key="9">
    <source>
        <dbReference type="EMBL" id="KAL3074386.1"/>
    </source>
</evidence>
<evidence type="ECO:0000256" key="6">
    <source>
        <dbReference type="PROSITE-ProRule" id="PRU00175"/>
    </source>
</evidence>
<feature type="compositionally biased region" description="Polar residues" evidence="7">
    <location>
        <begin position="612"/>
        <end position="623"/>
    </location>
</feature>
<evidence type="ECO:0000256" key="2">
    <source>
        <dbReference type="ARBA" id="ARBA00022723"/>
    </source>
</evidence>
<keyword evidence="5" id="KW-0539">Nucleus</keyword>
<evidence type="ECO:0000256" key="1">
    <source>
        <dbReference type="ARBA" id="ARBA00004123"/>
    </source>
</evidence>
<feature type="compositionally biased region" description="Low complexity" evidence="7">
    <location>
        <begin position="874"/>
        <end position="884"/>
    </location>
</feature>
<dbReference type="SMART" id="SM00184">
    <property type="entry name" value="RING"/>
    <property type="match status" value="1"/>
</dbReference>
<keyword evidence="2" id="KW-0479">Metal-binding</keyword>
<feature type="compositionally biased region" description="Low complexity" evidence="7">
    <location>
        <begin position="689"/>
        <end position="730"/>
    </location>
</feature>
<comment type="subcellular location">
    <subcellularLocation>
        <location evidence="1">Nucleus</location>
    </subcellularLocation>
</comment>
<dbReference type="InterPro" id="IPR013083">
    <property type="entry name" value="Znf_RING/FYVE/PHD"/>
</dbReference>
<dbReference type="InterPro" id="IPR032443">
    <property type="entry name" value="RAWUL"/>
</dbReference>
<evidence type="ECO:0000256" key="3">
    <source>
        <dbReference type="ARBA" id="ARBA00022771"/>
    </source>
</evidence>
<evidence type="ECO:0000259" key="8">
    <source>
        <dbReference type="PROSITE" id="PS50089"/>
    </source>
</evidence>
<feature type="compositionally biased region" description="Polar residues" evidence="7">
    <location>
        <begin position="416"/>
        <end position="437"/>
    </location>
</feature>
<dbReference type="PROSITE" id="PS50089">
    <property type="entry name" value="ZF_RING_2"/>
    <property type="match status" value="1"/>
</dbReference>
<dbReference type="InterPro" id="IPR051507">
    <property type="entry name" value="PcG_RING_finger"/>
</dbReference>
<feature type="domain" description="RING-type" evidence="8">
    <location>
        <begin position="50"/>
        <end position="91"/>
    </location>
</feature>
<dbReference type="InterPro" id="IPR001841">
    <property type="entry name" value="Znf_RING"/>
</dbReference>
<dbReference type="GO" id="GO:0008270">
    <property type="term" value="F:zinc ion binding"/>
    <property type="evidence" value="ECO:0007669"/>
    <property type="project" value="UniProtKB-KW"/>
</dbReference>
<keyword evidence="4" id="KW-0862">Zinc</keyword>
<dbReference type="Pfam" id="PF16207">
    <property type="entry name" value="RAWUL"/>
    <property type="match status" value="1"/>
</dbReference>
<feature type="compositionally biased region" description="Low complexity" evidence="7">
    <location>
        <begin position="835"/>
        <end position="852"/>
    </location>
</feature>
<feature type="compositionally biased region" description="Basic and acidic residues" evidence="7">
    <location>
        <begin position="662"/>
        <end position="672"/>
    </location>
</feature>
<dbReference type="InterPro" id="IPR017907">
    <property type="entry name" value="Znf_RING_CS"/>
</dbReference>
<feature type="compositionally biased region" description="Basic and acidic residues" evidence="7">
    <location>
        <begin position="638"/>
        <end position="654"/>
    </location>
</feature>